<dbReference type="PANTHER" id="PTHR35201">
    <property type="entry name" value="TERPENE SYNTHASE"/>
    <property type="match status" value="1"/>
</dbReference>
<keyword evidence="3 4" id="KW-0460">Magnesium</keyword>
<dbReference type="EMBL" id="MU865316">
    <property type="protein sequence ID" value="KAK4228684.1"/>
    <property type="molecule type" value="Genomic_DNA"/>
</dbReference>
<dbReference type="EC" id="4.2.3.-" evidence="4"/>
<dbReference type="InterPro" id="IPR034686">
    <property type="entry name" value="Terpene_cyclase-like_2"/>
</dbReference>
<evidence type="ECO:0000256" key="3">
    <source>
        <dbReference type="ARBA" id="ARBA00022842"/>
    </source>
</evidence>
<gene>
    <name evidence="5" type="ORF">QBC38DRAFT_454060</name>
</gene>
<keyword evidence="6" id="KW-1185">Reference proteome</keyword>
<evidence type="ECO:0000313" key="5">
    <source>
        <dbReference type="EMBL" id="KAK4228684.1"/>
    </source>
</evidence>
<dbReference type="GO" id="GO:0010333">
    <property type="term" value="F:terpene synthase activity"/>
    <property type="evidence" value="ECO:0007669"/>
    <property type="project" value="InterPro"/>
</dbReference>
<sequence length="337" mass="38337">MAARLQVNPHYFPTVREEGYERFKRLMKKDDAWSEKNGSIELGFFASTWAPTGSADVLQFDEGHLKSDSTASHKAIATMTDIMNGTLRIVEHATMNPLSYLFQTVGDRVREGSSDSVYGRFKALHEHYFEGLILQVKDAEAGRLPKHPKRTRLSQVPDPHRWSLSGIPDQYGEGVDIPEHAYHHPSVQKIMHISAEIITLANDIASFKKDQLTGVNFNIIKVLQQTDGGLSVQQAMDKASVMLDDCYRRWYLALAEMPIWGEEKDSQVLRYIDICRNVALGCLHWSFMTERYLGKAQGEEVRRTRKLWLVGSRSGQYVATLDRERAEMASLYADIAR</sequence>
<reference evidence="5" key="1">
    <citation type="journal article" date="2023" name="Mol. Phylogenet. Evol.">
        <title>Genome-scale phylogeny and comparative genomics of the fungal order Sordariales.</title>
        <authorList>
            <person name="Hensen N."/>
            <person name="Bonometti L."/>
            <person name="Westerberg I."/>
            <person name="Brannstrom I.O."/>
            <person name="Guillou S."/>
            <person name="Cros-Aarteil S."/>
            <person name="Calhoun S."/>
            <person name="Haridas S."/>
            <person name="Kuo A."/>
            <person name="Mondo S."/>
            <person name="Pangilinan J."/>
            <person name="Riley R."/>
            <person name="LaButti K."/>
            <person name="Andreopoulos B."/>
            <person name="Lipzen A."/>
            <person name="Chen C."/>
            <person name="Yan M."/>
            <person name="Daum C."/>
            <person name="Ng V."/>
            <person name="Clum A."/>
            <person name="Steindorff A."/>
            <person name="Ohm R.A."/>
            <person name="Martin F."/>
            <person name="Silar P."/>
            <person name="Natvig D.O."/>
            <person name="Lalanne C."/>
            <person name="Gautier V."/>
            <person name="Ament-Velasquez S.L."/>
            <person name="Kruys A."/>
            <person name="Hutchinson M.I."/>
            <person name="Powell A.J."/>
            <person name="Barry K."/>
            <person name="Miller A.N."/>
            <person name="Grigoriev I.V."/>
            <person name="Debuchy R."/>
            <person name="Gladieux P."/>
            <person name="Hiltunen Thoren M."/>
            <person name="Johannesson H."/>
        </authorList>
    </citation>
    <scope>NUCLEOTIDE SEQUENCE</scope>
    <source>
        <strain evidence="5">CBS 990.96</strain>
    </source>
</reference>
<keyword evidence="4" id="KW-0479">Metal-binding</keyword>
<comment type="caution">
    <text evidence="5">The sequence shown here is derived from an EMBL/GenBank/DDBJ whole genome shotgun (WGS) entry which is preliminary data.</text>
</comment>
<dbReference type="GO" id="GO:0046872">
    <property type="term" value="F:metal ion binding"/>
    <property type="evidence" value="ECO:0007669"/>
    <property type="project" value="UniProtKB-KW"/>
</dbReference>
<keyword evidence="4" id="KW-0456">Lyase</keyword>
<dbReference type="SUPFAM" id="SSF48576">
    <property type="entry name" value="Terpenoid synthases"/>
    <property type="match status" value="1"/>
</dbReference>
<name>A0AAN7BSA7_9PEZI</name>
<accession>A0AAN7BSA7</accession>
<comment type="cofactor">
    <cofactor evidence="1 4">
        <name>Mg(2+)</name>
        <dbReference type="ChEBI" id="CHEBI:18420"/>
    </cofactor>
</comment>
<dbReference type="AlphaFoldDB" id="A0AAN7BSA7"/>
<evidence type="ECO:0000256" key="4">
    <source>
        <dbReference type="RuleBase" id="RU366034"/>
    </source>
</evidence>
<dbReference type="PANTHER" id="PTHR35201:SF4">
    <property type="entry name" value="BETA-PINACENE SYNTHASE-RELATED"/>
    <property type="match status" value="1"/>
</dbReference>
<dbReference type="Gene3D" id="1.10.600.10">
    <property type="entry name" value="Farnesyl Diphosphate Synthase"/>
    <property type="match status" value="1"/>
</dbReference>
<comment type="similarity">
    <text evidence="2 4">Belongs to the terpene synthase family.</text>
</comment>
<reference evidence="5" key="2">
    <citation type="submission" date="2023-05" db="EMBL/GenBank/DDBJ databases">
        <authorList>
            <consortium name="Lawrence Berkeley National Laboratory"/>
            <person name="Steindorff A."/>
            <person name="Hensen N."/>
            <person name="Bonometti L."/>
            <person name="Westerberg I."/>
            <person name="Brannstrom I.O."/>
            <person name="Guillou S."/>
            <person name="Cros-Aarteil S."/>
            <person name="Calhoun S."/>
            <person name="Haridas S."/>
            <person name="Kuo A."/>
            <person name="Mondo S."/>
            <person name="Pangilinan J."/>
            <person name="Riley R."/>
            <person name="Labutti K."/>
            <person name="Andreopoulos B."/>
            <person name="Lipzen A."/>
            <person name="Chen C."/>
            <person name="Yanf M."/>
            <person name="Daum C."/>
            <person name="Ng V."/>
            <person name="Clum A."/>
            <person name="Ohm R."/>
            <person name="Martin F."/>
            <person name="Silar P."/>
            <person name="Natvig D."/>
            <person name="Lalanne C."/>
            <person name="Gautier V."/>
            <person name="Ament-Velasquez S.L."/>
            <person name="Kruys A."/>
            <person name="Hutchinson M.I."/>
            <person name="Powell A.J."/>
            <person name="Barry K."/>
            <person name="Miller A.N."/>
            <person name="Grigoriev I.V."/>
            <person name="Debuchy R."/>
            <person name="Gladieux P."/>
            <person name="Thoren M.H."/>
            <person name="Johannesson H."/>
        </authorList>
    </citation>
    <scope>NUCLEOTIDE SEQUENCE</scope>
    <source>
        <strain evidence="5">CBS 990.96</strain>
    </source>
</reference>
<dbReference type="Proteomes" id="UP001301958">
    <property type="component" value="Unassembled WGS sequence"/>
</dbReference>
<dbReference type="Pfam" id="PF19086">
    <property type="entry name" value="Terpene_syn_C_2"/>
    <property type="match status" value="1"/>
</dbReference>
<evidence type="ECO:0000256" key="2">
    <source>
        <dbReference type="ARBA" id="ARBA00006333"/>
    </source>
</evidence>
<evidence type="ECO:0000256" key="1">
    <source>
        <dbReference type="ARBA" id="ARBA00001946"/>
    </source>
</evidence>
<evidence type="ECO:0000313" key="6">
    <source>
        <dbReference type="Proteomes" id="UP001301958"/>
    </source>
</evidence>
<protein>
    <recommendedName>
        <fullName evidence="4">Terpene synthase</fullName>
        <ecNumber evidence="4">4.2.3.-</ecNumber>
    </recommendedName>
</protein>
<proteinExistence type="inferred from homology"/>
<dbReference type="GO" id="GO:0008299">
    <property type="term" value="P:isoprenoid biosynthetic process"/>
    <property type="evidence" value="ECO:0007669"/>
    <property type="project" value="UniProtKB-ARBA"/>
</dbReference>
<organism evidence="5 6">
    <name type="scientific">Podospora fimiseda</name>
    <dbReference type="NCBI Taxonomy" id="252190"/>
    <lineage>
        <taxon>Eukaryota</taxon>
        <taxon>Fungi</taxon>
        <taxon>Dikarya</taxon>
        <taxon>Ascomycota</taxon>
        <taxon>Pezizomycotina</taxon>
        <taxon>Sordariomycetes</taxon>
        <taxon>Sordariomycetidae</taxon>
        <taxon>Sordariales</taxon>
        <taxon>Podosporaceae</taxon>
        <taxon>Podospora</taxon>
    </lineage>
</organism>
<dbReference type="InterPro" id="IPR008949">
    <property type="entry name" value="Isoprenoid_synthase_dom_sf"/>
</dbReference>